<dbReference type="Pfam" id="PF00005">
    <property type="entry name" value="ABC_tran"/>
    <property type="match status" value="1"/>
</dbReference>
<dbReference type="EMBL" id="JAVREM010000019">
    <property type="protein sequence ID" value="MDT0319931.1"/>
    <property type="molecule type" value="Genomic_DNA"/>
</dbReference>
<dbReference type="PROSITE" id="PS50893">
    <property type="entry name" value="ABC_TRANSPORTER_2"/>
    <property type="match status" value="1"/>
</dbReference>
<keyword evidence="8" id="KW-1185">Reference proteome</keyword>
<dbReference type="PANTHER" id="PTHR42711">
    <property type="entry name" value="ABC TRANSPORTER ATP-BINDING PROTEIN"/>
    <property type="match status" value="1"/>
</dbReference>
<comment type="subcellular location">
    <subcellularLocation>
        <location evidence="1">Cell membrane</location>
        <topology evidence="1">Peripheral membrane protein</topology>
    </subcellularLocation>
</comment>
<gene>
    <name evidence="7" type="ORF">RNC47_16455</name>
</gene>
<dbReference type="PANTHER" id="PTHR42711:SF1">
    <property type="entry name" value="ABC-TRANSPORT PROTEIN, ATP-BINDING COMPONENT"/>
    <property type="match status" value="1"/>
</dbReference>
<protein>
    <submittedName>
        <fullName evidence="7">ATP-binding cassette domain-containing protein</fullName>
    </submittedName>
</protein>
<evidence type="ECO:0000313" key="7">
    <source>
        <dbReference type="EMBL" id="MDT0319931.1"/>
    </source>
</evidence>
<keyword evidence="5" id="KW-0046">Antibiotic resistance</keyword>
<evidence type="ECO:0000256" key="4">
    <source>
        <dbReference type="ARBA" id="ARBA00022840"/>
    </source>
</evidence>
<evidence type="ECO:0000256" key="1">
    <source>
        <dbReference type="ARBA" id="ARBA00004202"/>
    </source>
</evidence>
<keyword evidence="2" id="KW-0813">Transport</keyword>
<dbReference type="SUPFAM" id="SSF52540">
    <property type="entry name" value="P-loop containing nucleoside triphosphate hydrolases"/>
    <property type="match status" value="1"/>
</dbReference>
<dbReference type="InterPro" id="IPR003593">
    <property type="entry name" value="AAA+_ATPase"/>
</dbReference>
<dbReference type="GO" id="GO:0005524">
    <property type="term" value="F:ATP binding"/>
    <property type="evidence" value="ECO:0007669"/>
    <property type="project" value="UniProtKB-KW"/>
</dbReference>
<evidence type="ECO:0000256" key="2">
    <source>
        <dbReference type="ARBA" id="ARBA00022448"/>
    </source>
</evidence>
<proteinExistence type="predicted"/>
<dbReference type="InterPro" id="IPR050763">
    <property type="entry name" value="ABC_transporter_ATP-binding"/>
</dbReference>
<evidence type="ECO:0000256" key="5">
    <source>
        <dbReference type="ARBA" id="ARBA00023251"/>
    </source>
</evidence>
<keyword evidence="4 7" id="KW-0067">ATP-binding</keyword>
<dbReference type="RefSeq" id="WP_311599517.1">
    <property type="nucleotide sequence ID" value="NZ_JAVREM010000019.1"/>
</dbReference>
<comment type="caution">
    <text evidence="7">The sequence shown here is derived from an EMBL/GenBank/DDBJ whole genome shotgun (WGS) entry which is preliminary data.</text>
</comment>
<keyword evidence="3" id="KW-0547">Nucleotide-binding</keyword>
<feature type="domain" description="ABC transporter" evidence="6">
    <location>
        <begin position="7"/>
        <end position="260"/>
    </location>
</feature>
<accession>A0ABU2LQQ9</accession>
<dbReference type="SMART" id="SM00382">
    <property type="entry name" value="AAA"/>
    <property type="match status" value="1"/>
</dbReference>
<evidence type="ECO:0000313" key="8">
    <source>
        <dbReference type="Proteomes" id="UP001183420"/>
    </source>
</evidence>
<dbReference type="Gene3D" id="3.40.50.300">
    <property type="entry name" value="P-loop containing nucleotide triphosphate hydrolases"/>
    <property type="match status" value="1"/>
</dbReference>
<sequence length="339" mass="37496">MAIAPVIEVEELVKEYRGPLRIEGPLGGLRTLLTRRHVTRRAVDGVSFSLGAGELVGYLGPNGAGKSTTIKTLTGILRPTSGRVRVAGLVPWRERERHARNIGVVFGQRTQLWWDLPLRDSLELVGRLYGVERARHRANSAHLTELLGLGPFLDTPVRQLSLGQRMRGDLAAAMLPEPRILFLDEPTIGLDVVARERIREFIATRNRQDGTTIVLTTHDLDDVERLCRRIVLIDEGRVLYDGDVARLKERYAPHRRLVVQLADGGDWRGLDVPGVERDPDPDRGAEARAVTLRFDPARVQVAEVVAAVLARHAVTDLSLIEPGLEGVVHGIYAAREAPA</sequence>
<name>A0ABU2LQQ9_9ACTN</name>
<dbReference type="InterPro" id="IPR027417">
    <property type="entry name" value="P-loop_NTPase"/>
</dbReference>
<dbReference type="InterPro" id="IPR003439">
    <property type="entry name" value="ABC_transporter-like_ATP-bd"/>
</dbReference>
<evidence type="ECO:0000259" key="6">
    <source>
        <dbReference type="PROSITE" id="PS50893"/>
    </source>
</evidence>
<reference evidence="8" key="1">
    <citation type="submission" date="2023-07" db="EMBL/GenBank/DDBJ databases">
        <title>30 novel species of actinomycetes from the DSMZ collection.</title>
        <authorList>
            <person name="Nouioui I."/>
        </authorList>
    </citation>
    <scope>NUCLEOTIDE SEQUENCE [LARGE SCALE GENOMIC DNA]</scope>
    <source>
        <strain evidence="8">DSM 44918</strain>
    </source>
</reference>
<organism evidence="7 8">
    <name type="scientific">Streptomyces millisiae</name>
    <dbReference type="NCBI Taxonomy" id="3075542"/>
    <lineage>
        <taxon>Bacteria</taxon>
        <taxon>Bacillati</taxon>
        <taxon>Actinomycetota</taxon>
        <taxon>Actinomycetes</taxon>
        <taxon>Kitasatosporales</taxon>
        <taxon>Streptomycetaceae</taxon>
        <taxon>Streptomyces</taxon>
    </lineage>
</organism>
<dbReference type="Proteomes" id="UP001183420">
    <property type="component" value="Unassembled WGS sequence"/>
</dbReference>
<evidence type="ECO:0000256" key="3">
    <source>
        <dbReference type="ARBA" id="ARBA00022741"/>
    </source>
</evidence>